<protein>
    <recommendedName>
        <fullName evidence="4">HdeD protein</fullName>
    </recommendedName>
</protein>
<dbReference type="Pfam" id="PF03729">
    <property type="entry name" value="DUF308"/>
    <property type="match status" value="2"/>
</dbReference>
<dbReference type="InterPro" id="IPR005325">
    <property type="entry name" value="DUF308_memb"/>
</dbReference>
<feature type="transmembrane region" description="Helical" evidence="1">
    <location>
        <begin position="122"/>
        <end position="145"/>
    </location>
</feature>
<dbReference type="PANTHER" id="PTHR34989">
    <property type="entry name" value="PROTEIN HDED"/>
    <property type="match status" value="1"/>
</dbReference>
<feature type="transmembrane region" description="Helical" evidence="1">
    <location>
        <begin position="180"/>
        <end position="199"/>
    </location>
</feature>
<evidence type="ECO:0000256" key="1">
    <source>
        <dbReference type="SAM" id="Phobius"/>
    </source>
</evidence>
<dbReference type="EnsemblBacteria" id="AAM06507">
    <property type="protein sequence ID" value="AAM06507"/>
    <property type="gene ID" value="MA_3134"/>
</dbReference>
<dbReference type="EMBL" id="AE010299">
    <property type="protein sequence ID" value="AAM06507.1"/>
    <property type="molecule type" value="Genomic_DNA"/>
</dbReference>
<sequence length="211" mass="22859">MIFYRVADSIRFEIQNNSGGKYMEQAATEYRAVEYEVLQVPWWLVVLEGIISVIIGLFLLFSPVATTITLVQILGIFWFLGGVISIISLLVDREDMGWKLLSGVIGILIGIVVFVYPYSPFVILSLFVIILGILSIVYGAIRLFWALKGGGIGVAILGILTIILGILLLVNPLAGAAILPWIYGIFLVIGGIAALIGGLKMKSGKNNPYAG</sequence>
<dbReference type="PANTHER" id="PTHR34989:SF1">
    <property type="entry name" value="PROTEIN HDED"/>
    <property type="match status" value="1"/>
</dbReference>
<dbReference type="STRING" id="188937.MA_3134"/>
<feature type="transmembrane region" description="Helical" evidence="1">
    <location>
        <begin position="40"/>
        <end position="61"/>
    </location>
</feature>
<keyword evidence="1" id="KW-0812">Transmembrane</keyword>
<gene>
    <name evidence="2" type="ordered locus">MA_3134</name>
</gene>
<accession>Q8TLA4</accession>
<dbReference type="InterPro" id="IPR052712">
    <property type="entry name" value="Acid_resist_chaperone_HdeD"/>
</dbReference>
<proteinExistence type="predicted"/>
<keyword evidence="1" id="KW-0472">Membrane</keyword>
<evidence type="ECO:0000313" key="3">
    <source>
        <dbReference type="Proteomes" id="UP000002487"/>
    </source>
</evidence>
<dbReference type="GO" id="GO:0005886">
    <property type="term" value="C:plasma membrane"/>
    <property type="evidence" value="ECO:0000318"/>
    <property type="project" value="GO_Central"/>
</dbReference>
<reference evidence="2 3" key="1">
    <citation type="journal article" date="2002" name="Genome Res.">
        <title>The genome of Methanosarcina acetivorans reveals extensive metabolic and physiological diversity.</title>
        <authorList>
            <person name="Galagan J.E."/>
            <person name="Nusbaum C."/>
            <person name="Roy A."/>
            <person name="Endrizzi M.G."/>
            <person name="Macdonald P."/>
            <person name="FitzHugh W."/>
            <person name="Calvo S."/>
            <person name="Engels R."/>
            <person name="Smirnov S."/>
            <person name="Atnoor D."/>
            <person name="Brown A."/>
            <person name="Allen N."/>
            <person name="Naylor J."/>
            <person name="Stange-Thomann N."/>
            <person name="DeArellano K."/>
            <person name="Johnson R."/>
            <person name="Linton L."/>
            <person name="McEwan P."/>
            <person name="McKernan K."/>
            <person name="Talamas J."/>
            <person name="Tirrell A."/>
            <person name="Ye W."/>
            <person name="Zimmer A."/>
            <person name="Barber R.D."/>
            <person name="Cann I."/>
            <person name="Graham D.E."/>
            <person name="Grahame D.A."/>
            <person name="Guss A."/>
            <person name="Hedderich R."/>
            <person name="Ingram-Smith C."/>
            <person name="Kuettner C.H."/>
            <person name="Krzycki J.A."/>
            <person name="Leigh J.A."/>
            <person name="Li W."/>
            <person name="Liu J."/>
            <person name="Mukhopadhyay B."/>
            <person name="Reeve J.N."/>
            <person name="Smith K."/>
            <person name="Springer T.A."/>
            <person name="Umayam L.A."/>
            <person name="White O."/>
            <person name="White R.H."/>
            <person name="de Macario E.C."/>
            <person name="Ferry J.G."/>
            <person name="Jarrell K.F."/>
            <person name="Jing H."/>
            <person name="Macario A.J.L."/>
            <person name="Paulsen I."/>
            <person name="Pritchett M."/>
            <person name="Sowers K.R."/>
            <person name="Swanson R.V."/>
            <person name="Zinder S.H."/>
            <person name="Lander E."/>
            <person name="Metcalf W.W."/>
            <person name="Birren B."/>
        </authorList>
    </citation>
    <scope>NUCLEOTIDE SEQUENCE [LARGE SCALE GENOMIC DNA]</scope>
    <source>
        <strain evidence="3">ATCC 35395 / DSM 2834 / JCM 12185 / C2A</strain>
    </source>
</reference>
<evidence type="ECO:0000313" key="2">
    <source>
        <dbReference type="EMBL" id="AAM06507.1"/>
    </source>
</evidence>
<dbReference type="InParanoid" id="Q8TLA4"/>
<name>Q8TLA4_METAC</name>
<keyword evidence="3" id="KW-1185">Reference proteome</keyword>
<feature type="transmembrane region" description="Helical" evidence="1">
    <location>
        <begin position="152"/>
        <end position="174"/>
    </location>
</feature>
<keyword evidence="1" id="KW-1133">Transmembrane helix</keyword>
<dbReference type="Proteomes" id="UP000002487">
    <property type="component" value="Chromosome"/>
</dbReference>
<dbReference type="HOGENOM" id="CLU_091585_3_0_2"/>
<organism evidence="2 3">
    <name type="scientific">Methanosarcina acetivorans (strain ATCC 35395 / DSM 2834 / JCM 12185 / C2A)</name>
    <dbReference type="NCBI Taxonomy" id="188937"/>
    <lineage>
        <taxon>Archaea</taxon>
        <taxon>Methanobacteriati</taxon>
        <taxon>Methanobacteriota</taxon>
        <taxon>Stenosarchaea group</taxon>
        <taxon>Methanomicrobia</taxon>
        <taxon>Methanosarcinales</taxon>
        <taxon>Methanosarcinaceae</taxon>
        <taxon>Methanosarcina</taxon>
    </lineage>
</organism>
<dbReference type="KEGG" id="mac:MA_3134"/>
<evidence type="ECO:0008006" key="4">
    <source>
        <dbReference type="Google" id="ProtNLM"/>
    </source>
</evidence>
<feature type="transmembrane region" description="Helical" evidence="1">
    <location>
        <begin position="67"/>
        <end position="91"/>
    </location>
</feature>
<feature type="transmembrane region" description="Helical" evidence="1">
    <location>
        <begin position="98"/>
        <end position="116"/>
    </location>
</feature>
<dbReference type="AlphaFoldDB" id="Q8TLA4"/>